<feature type="domain" description="PilZ" evidence="2">
    <location>
        <begin position="22"/>
        <end position="97"/>
    </location>
</feature>
<dbReference type="EMBL" id="JBHRSV010000028">
    <property type="protein sequence ID" value="MFC2927185.1"/>
    <property type="molecule type" value="Genomic_DNA"/>
</dbReference>
<reference evidence="4" key="1">
    <citation type="journal article" date="2019" name="Int. J. Syst. Evol. Microbiol.">
        <title>The Global Catalogue of Microorganisms (GCM) 10K type strain sequencing project: providing services to taxonomists for standard genome sequencing and annotation.</title>
        <authorList>
            <consortium name="The Broad Institute Genomics Platform"/>
            <consortium name="The Broad Institute Genome Sequencing Center for Infectious Disease"/>
            <person name="Wu L."/>
            <person name="Ma J."/>
        </authorList>
    </citation>
    <scope>NUCLEOTIDE SEQUENCE [LARGE SCALE GENOMIC DNA]</scope>
    <source>
        <strain evidence="4">KCTC 52487</strain>
    </source>
</reference>
<keyword evidence="4" id="KW-1185">Reference proteome</keyword>
<dbReference type="Proteomes" id="UP001595379">
    <property type="component" value="Unassembled WGS sequence"/>
</dbReference>
<feature type="domain" description="PilZ" evidence="2">
    <location>
        <begin position="128"/>
        <end position="201"/>
    </location>
</feature>
<name>A0ABV7A078_9PROT</name>
<evidence type="ECO:0000259" key="2">
    <source>
        <dbReference type="Pfam" id="PF07238"/>
    </source>
</evidence>
<comment type="caution">
    <text evidence="3">The sequence shown here is derived from an EMBL/GenBank/DDBJ whole genome shotgun (WGS) entry which is preliminary data.</text>
</comment>
<proteinExistence type="predicted"/>
<dbReference type="InterPro" id="IPR009875">
    <property type="entry name" value="PilZ_domain"/>
</dbReference>
<dbReference type="Pfam" id="PF07238">
    <property type="entry name" value="PilZ"/>
    <property type="match status" value="2"/>
</dbReference>
<dbReference type="RefSeq" id="WP_343163169.1">
    <property type="nucleotide sequence ID" value="NZ_JBHRSV010000028.1"/>
</dbReference>
<evidence type="ECO:0000313" key="4">
    <source>
        <dbReference type="Proteomes" id="UP001595379"/>
    </source>
</evidence>
<dbReference type="SUPFAM" id="SSF141371">
    <property type="entry name" value="PilZ domain-like"/>
    <property type="match status" value="2"/>
</dbReference>
<organism evidence="3 4">
    <name type="scientific">Hyphobacterium vulgare</name>
    <dbReference type="NCBI Taxonomy" id="1736751"/>
    <lineage>
        <taxon>Bacteria</taxon>
        <taxon>Pseudomonadati</taxon>
        <taxon>Pseudomonadota</taxon>
        <taxon>Alphaproteobacteria</taxon>
        <taxon>Maricaulales</taxon>
        <taxon>Maricaulaceae</taxon>
        <taxon>Hyphobacterium</taxon>
    </lineage>
</organism>
<sequence length="218" mass="24078">MVETPSRLDKRKVRIAAQGAAERRRHKRVPLALPGRLYEKGRGEQRCRLIDVSPGGAKLLVKDPPPPNSHIVLLVDGLGRLEGDVIRIGANWLTTRFTMQTRKRDRLADAITWRFNMERLGLEEDRIAPRKPGKGQATIRLRDGVLIRADVLDISITGAAFACLERPRIGERVRVGEMTGRVARILERGFAVAFDPPSAGEGEAKPEPGAATDLKQAS</sequence>
<feature type="region of interest" description="Disordered" evidence="1">
    <location>
        <begin position="195"/>
        <end position="218"/>
    </location>
</feature>
<accession>A0ABV7A078</accession>
<dbReference type="Gene3D" id="2.40.10.220">
    <property type="entry name" value="predicted glycosyltransferase like domains"/>
    <property type="match status" value="1"/>
</dbReference>
<evidence type="ECO:0000313" key="3">
    <source>
        <dbReference type="EMBL" id="MFC2927185.1"/>
    </source>
</evidence>
<evidence type="ECO:0000256" key="1">
    <source>
        <dbReference type="SAM" id="MobiDB-lite"/>
    </source>
</evidence>
<gene>
    <name evidence="3" type="ORF">ACFOOR_13800</name>
</gene>
<protein>
    <submittedName>
        <fullName evidence="3">PilZ domain-containing protein</fullName>
    </submittedName>
</protein>